<dbReference type="InterPro" id="IPR051681">
    <property type="entry name" value="Ser/Thr_Kinases-Pseudokinases"/>
</dbReference>
<dbReference type="PANTHER" id="PTHR44329">
    <property type="entry name" value="SERINE/THREONINE-PROTEIN KINASE TNNI3K-RELATED"/>
    <property type="match status" value="1"/>
</dbReference>
<organism evidence="2 3">
    <name type="scientific">Somion occarium</name>
    <dbReference type="NCBI Taxonomy" id="3059160"/>
    <lineage>
        <taxon>Eukaryota</taxon>
        <taxon>Fungi</taxon>
        <taxon>Dikarya</taxon>
        <taxon>Basidiomycota</taxon>
        <taxon>Agaricomycotina</taxon>
        <taxon>Agaricomycetes</taxon>
        <taxon>Polyporales</taxon>
        <taxon>Cerrenaceae</taxon>
        <taxon>Somion</taxon>
    </lineage>
</organism>
<dbReference type="Pfam" id="PF07714">
    <property type="entry name" value="PK_Tyr_Ser-Thr"/>
    <property type="match status" value="1"/>
</dbReference>
<evidence type="ECO:0000313" key="3">
    <source>
        <dbReference type="Proteomes" id="UP001497453"/>
    </source>
</evidence>
<dbReference type="Gene3D" id="1.10.510.10">
    <property type="entry name" value="Transferase(Phosphotransferase) domain 1"/>
    <property type="match status" value="1"/>
</dbReference>
<dbReference type="PROSITE" id="PS00109">
    <property type="entry name" value="PROTEIN_KINASE_TYR"/>
    <property type="match status" value="1"/>
</dbReference>
<dbReference type="EMBL" id="OZ037948">
    <property type="protein sequence ID" value="CAL1710043.1"/>
    <property type="molecule type" value="Genomic_DNA"/>
</dbReference>
<reference evidence="3" key="1">
    <citation type="submission" date="2024-04" db="EMBL/GenBank/DDBJ databases">
        <authorList>
            <person name="Shaw F."/>
            <person name="Minotto A."/>
        </authorList>
    </citation>
    <scope>NUCLEOTIDE SEQUENCE [LARGE SCALE GENOMIC DNA]</scope>
</reference>
<dbReference type="PROSITE" id="PS50011">
    <property type="entry name" value="PROTEIN_KINASE_DOM"/>
    <property type="match status" value="1"/>
</dbReference>
<keyword evidence="3" id="KW-1185">Reference proteome</keyword>
<dbReference type="Proteomes" id="UP001497453">
    <property type="component" value="Chromosome 5"/>
</dbReference>
<dbReference type="SUPFAM" id="SSF56112">
    <property type="entry name" value="Protein kinase-like (PK-like)"/>
    <property type="match status" value="1"/>
</dbReference>
<dbReference type="InterPro" id="IPR008266">
    <property type="entry name" value="Tyr_kinase_AS"/>
</dbReference>
<dbReference type="InterPro" id="IPR011009">
    <property type="entry name" value="Kinase-like_dom_sf"/>
</dbReference>
<sequence length="720" mass="80131">MTYIHDRQGLNSSQRTEGRCALAYSCPLGRHEDALDRLGIFKRYRTPSAVDTLTVNATQTTPENRFFSNLIVFALQDQNAKRNLLSARGDTANKLLNLMLQMFDDPAALPPSYDTDMVLPRYRIRLRRLLVRLSKGSASLPSPLLIRGVKARSMDPVDTGGGYSDVYTASHLGQKVALKRLRRISPSGEIGSIQATNPVFCKEVLIWRTLSHLHILPLLGLDPVSVKSSLCMVSPWMESGNIMRCIRRLSEEGIEIPYDRWIIETIKGVMYLHQEEIVHGDLRGANILIDSNLSIQIADFGLSRLLDLSSERSDSTHGATRWLAPEIVIHFSKSMYTSDMYAIGCLCMEIFTREKPYSSLLECQVPAAMSRGKPPYSMINVLPPYLQGPVEACLSFDPSERPIIEAFAQTLGIRPPSPPCSVVVPQEEILAADIETEIISPEALHTLDTKSEKFQSTMHDVRNQKHAEASLSTILTIAIGDKESSLASLTLAMMILEHTLRLWIPSDTRTWPHLAGKPSLSGYISTTTPTPSASSLCLPNATRSHTRSSAATWRSRKDGYRVYQCMDAKQVVLGYDDSVKIWDGESYIEISDTGIRELKQARHDELGNMSSAQEGYSSSDVAIAVFDPGMNGYLDDESIWTVTYPDDQTTSRKVVLRVWDLHDYSDISMPTIDNSTWTGSNLCDDGMDGTIALWDCESGQAYSLSVGHAVTLEWRWPAGR</sequence>
<dbReference type="InterPro" id="IPR000719">
    <property type="entry name" value="Prot_kinase_dom"/>
</dbReference>
<gene>
    <name evidence="2" type="ORF">GFSPODELE1_LOCUS7627</name>
</gene>
<dbReference type="InterPro" id="IPR001245">
    <property type="entry name" value="Ser-Thr/Tyr_kinase_cat_dom"/>
</dbReference>
<proteinExistence type="predicted"/>
<evidence type="ECO:0000259" key="1">
    <source>
        <dbReference type="PROSITE" id="PS50011"/>
    </source>
</evidence>
<protein>
    <recommendedName>
        <fullName evidence="1">Protein kinase domain-containing protein</fullName>
    </recommendedName>
</protein>
<evidence type="ECO:0000313" key="2">
    <source>
        <dbReference type="EMBL" id="CAL1710043.1"/>
    </source>
</evidence>
<accession>A0ABP1DQB2</accession>
<name>A0ABP1DQB2_9APHY</name>
<feature type="domain" description="Protein kinase" evidence="1">
    <location>
        <begin position="152"/>
        <end position="413"/>
    </location>
</feature>